<evidence type="ECO:0000259" key="3">
    <source>
        <dbReference type="SMART" id="SM00460"/>
    </source>
</evidence>
<feature type="active site" evidence="2">
    <location>
        <position position="422"/>
    </location>
</feature>
<evidence type="ECO:0000313" key="4">
    <source>
        <dbReference type="EMBL" id="KAK3085915.1"/>
    </source>
</evidence>
<dbReference type="Pfam" id="PF00868">
    <property type="entry name" value="Transglut_N"/>
    <property type="match status" value="1"/>
</dbReference>
<dbReference type="InterPro" id="IPR014756">
    <property type="entry name" value="Ig_E-set"/>
</dbReference>
<dbReference type="InterPro" id="IPR013783">
    <property type="entry name" value="Ig-like_fold"/>
</dbReference>
<comment type="similarity">
    <text evidence="1">Belongs to the transglutaminase superfamily. Transglutaminase family.</text>
</comment>
<evidence type="ECO:0000256" key="1">
    <source>
        <dbReference type="ARBA" id="ARBA00005968"/>
    </source>
</evidence>
<comment type="caution">
    <text evidence="4">The sequence shown here is derived from an EMBL/GenBank/DDBJ whole genome shotgun (WGS) entry which is preliminary data.</text>
</comment>
<dbReference type="InterPro" id="IPR001102">
    <property type="entry name" value="Transglutaminase_N"/>
</dbReference>
<evidence type="ECO:0000313" key="5">
    <source>
        <dbReference type="Proteomes" id="UP001186944"/>
    </source>
</evidence>
<dbReference type="GO" id="GO:0003810">
    <property type="term" value="F:protein-glutamine gamma-glutamyltransferase activity"/>
    <property type="evidence" value="ECO:0007669"/>
    <property type="project" value="InterPro"/>
</dbReference>
<dbReference type="PANTHER" id="PTHR11590:SF40">
    <property type="entry name" value="HEMOCYTE PROTEIN-GLUTAMINE GAMMA-GLUTAMYLTRANSFERASE-LIKE PROTEIN"/>
    <property type="match status" value="1"/>
</dbReference>
<keyword evidence="5" id="KW-1185">Reference proteome</keyword>
<accession>A0AA88XKC1</accession>
<dbReference type="InterPro" id="IPR036985">
    <property type="entry name" value="Transglutaminase-like_sf"/>
</dbReference>
<dbReference type="SMART" id="SM00460">
    <property type="entry name" value="TGc"/>
    <property type="match status" value="1"/>
</dbReference>
<dbReference type="PANTHER" id="PTHR11590">
    <property type="entry name" value="PROTEIN-GLUTAMINE GAMMA-GLUTAMYLTRANSFERASE"/>
    <property type="match status" value="1"/>
</dbReference>
<dbReference type="Pfam" id="PF00927">
    <property type="entry name" value="Transglut_C"/>
    <property type="match status" value="2"/>
</dbReference>
<dbReference type="PIRSF" id="PIRSF000459">
    <property type="entry name" value="TGM_EBP42"/>
    <property type="match status" value="1"/>
</dbReference>
<feature type="active site" evidence="2">
    <location>
        <position position="341"/>
    </location>
</feature>
<dbReference type="InterPro" id="IPR038765">
    <property type="entry name" value="Papain-like_cys_pep_sf"/>
</dbReference>
<proteinExistence type="inferred from homology"/>
<dbReference type="InterPro" id="IPR050779">
    <property type="entry name" value="Transglutaminase"/>
</dbReference>
<name>A0AA88XKC1_PINIB</name>
<dbReference type="SUPFAM" id="SSF49309">
    <property type="entry name" value="Transglutaminase, two C-terminal domains"/>
    <property type="match status" value="2"/>
</dbReference>
<dbReference type="EMBL" id="VSWD01000012">
    <property type="protein sequence ID" value="KAK3085915.1"/>
    <property type="molecule type" value="Genomic_DNA"/>
</dbReference>
<dbReference type="InterPro" id="IPR036238">
    <property type="entry name" value="Transglutaminase_C_sf"/>
</dbReference>
<evidence type="ECO:0000256" key="2">
    <source>
        <dbReference type="PIRSR" id="PIRSR000459-1"/>
    </source>
</evidence>
<dbReference type="SUPFAM" id="SSF54001">
    <property type="entry name" value="Cysteine proteinases"/>
    <property type="match status" value="1"/>
</dbReference>
<feature type="domain" description="Transglutaminase-like" evidence="3">
    <location>
        <begin position="333"/>
        <end position="425"/>
    </location>
</feature>
<dbReference type="Gene3D" id="3.90.260.10">
    <property type="entry name" value="Transglutaminase-like"/>
    <property type="match status" value="1"/>
</dbReference>
<dbReference type="SUPFAM" id="SSF81296">
    <property type="entry name" value="E set domains"/>
    <property type="match status" value="1"/>
</dbReference>
<gene>
    <name evidence="4" type="ORF">FSP39_010555</name>
</gene>
<sequence>MMHKEKYDVNPQSRTTLGERLSSYYGNLRSMLLGGVLSGRRSTYQMEEESKDDTHLTSFRQEAEGPEEVVLKPKSIDLQRTINRAAHKTSEYEIPNLIVRRGQSFEISITFDGQFSEDNDSLVLTFVTGRRPLQSKGTVVPVTKERELKRGKWGYQITGVDERKVSIKICTGADAIVGKYQFFVDTVHIANDGEKKTSRYCHPDDVFILFNPWCQDDQVYLEDESSREEYVLKETGRIWMGTVGKFCVRPWNFAQFDDVCLMAALSIMEKSELGDPARGNPLLVVRSLSKIINNTERDGGVLVGNWSGKYDDGMAPYAWNGSTAILEEFLKKRKGVKFGQCWTFAAVATSVFRALGIPTRCVTNFRSAHDSDFSVQIDNFWTTDGKPRKAMNDTIWDFHVWNESWFKRNDLPDGYDGWQAFDPTPQECYEGVFTCGPSSVRALKEGNLYLGYDAKFLFAEVNGYCVNWTVNADGQMMPITANRNVVGKNISTKAVNTISRDDITSSYKYSHGTAEYNSAIERAEKFCGGSMIPDIAEKMSSDVEFGFVGTMEKTGDLDITLKMKNSCDETRIVDGYISAASVKYTAIVSNDLKDSNATTIIEPNTENSISLSLKTSEYINQIDPDSHVTIYVMAKVKETNQCFIRRKVFSIDLPNLELKADGTAVVGKAFDVVIKLTNPLSVPLTNAHINIEAPGMQKGGTLKIKKSIAPNEEIRETIQVKYRRPGRREVIACFYCKQICNVTGVIEVDVLPDTKS</sequence>
<dbReference type="InterPro" id="IPR023608">
    <property type="entry name" value="Transglutaminase_animal"/>
</dbReference>
<feature type="active site" evidence="2">
    <location>
        <position position="399"/>
    </location>
</feature>
<dbReference type="InterPro" id="IPR002931">
    <property type="entry name" value="Transglutaminase-like"/>
</dbReference>
<dbReference type="Proteomes" id="UP001186944">
    <property type="component" value="Unassembled WGS sequence"/>
</dbReference>
<dbReference type="Gene3D" id="2.60.40.10">
    <property type="entry name" value="Immunoglobulins"/>
    <property type="match status" value="3"/>
</dbReference>
<protein>
    <recommendedName>
        <fullName evidence="3">Transglutaminase-like domain-containing protein</fullName>
    </recommendedName>
</protein>
<reference evidence="4" key="1">
    <citation type="submission" date="2019-08" db="EMBL/GenBank/DDBJ databases">
        <title>The improved chromosome-level genome for the pearl oyster Pinctada fucata martensii using PacBio sequencing and Hi-C.</title>
        <authorList>
            <person name="Zheng Z."/>
        </authorList>
    </citation>
    <scope>NUCLEOTIDE SEQUENCE</scope>
    <source>
        <strain evidence="4">ZZ-2019</strain>
        <tissue evidence="4">Adductor muscle</tissue>
    </source>
</reference>
<dbReference type="Pfam" id="PF01841">
    <property type="entry name" value="Transglut_core"/>
    <property type="match status" value="1"/>
</dbReference>
<dbReference type="InterPro" id="IPR008958">
    <property type="entry name" value="Transglutaminase_C"/>
</dbReference>
<dbReference type="AlphaFoldDB" id="A0AA88XKC1"/>
<organism evidence="4 5">
    <name type="scientific">Pinctada imbricata</name>
    <name type="common">Atlantic pearl-oyster</name>
    <name type="synonym">Pinctada martensii</name>
    <dbReference type="NCBI Taxonomy" id="66713"/>
    <lineage>
        <taxon>Eukaryota</taxon>
        <taxon>Metazoa</taxon>
        <taxon>Spiralia</taxon>
        <taxon>Lophotrochozoa</taxon>
        <taxon>Mollusca</taxon>
        <taxon>Bivalvia</taxon>
        <taxon>Autobranchia</taxon>
        <taxon>Pteriomorphia</taxon>
        <taxon>Pterioida</taxon>
        <taxon>Pterioidea</taxon>
        <taxon>Pteriidae</taxon>
        <taxon>Pinctada</taxon>
    </lineage>
</organism>
<dbReference type="FunFam" id="3.90.260.10:FF:000002">
    <property type="entry name" value="Erythrocyte membrane protein band 4.2"/>
    <property type="match status" value="1"/>
</dbReference>